<evidence type="ECO:0000313" key="2">
    <source>
        <dbReference type="Proteomes" id="UP001469553"/>
    </source>
</evidence>
<reference evidence="1 2" key="1">
    <citation type="submission" date="2021-06" db="EMBL/GenBank/DDBJ databases">
        <authorList>
            <person name="Palmer J.M."/>
        </authorList>
    </citation>
    <scope>NUCLEOTIDE SEQUENCE [LARGE SCALE GENOMIC DNA]</scope>
    <source>
        <strain evidence="1 2">AS_MEX2019</strain>
        <tissue evidence="1">Muscle</tissue>
    </source>
</reference>
<evidence type="ECO:0000313" key="1">
    <source>
        <dbReference type="EMBL" id="MEQ2304696.1"/>
    </source>
</evidence>
<keyword evidence="2" id="KW-1185">Reference proteome</keyword>
<comment type="caution">
    <text evidence="1">The sequence shown here is derived from an EMBL/GenBank/DDBJ whole genome shotgun (WGS) entry which is preliminary data.</text>
</comment>
<dbReference type="EMBL" id="JAHRIP010059919">
    <property type="protein sequence ID" value="MEQ2304696.1"/>
    <property type="molecule type" value="Genomic_DNA"/>
</dbReference>
<name>A0ABV0ZGQ1_9TELE</name>
<gene>
    <name evidence="1" type="ORF">AMECASPLE_029925</name>
</gene>
<sequence>MGERRAPACTGLQSITETHGQTTMHPVVPTDSLERPVNLTVVFVDCGRNLEGTRTSTGKNMQTMQKEPRSGFEPRTFLLLTTLEVNSTSQDATACRTIFNNSNLSSGFLLHFISVLHRCGDTLATLGSFCRFSED</sequence>
<dbReference type="Proteomes" id="UP001469553">
    <property type="component" value="Unassembled WGS sequence"/>
</dbReference>
<proteinExistence type="predicted"/>
<protein>
    <submittedName>
        <fullName evidence="1">Uncharacterized protein</fullName>
    </submittedName>
</protein>
<accession>A0ABV0ZGQ1</accession>
<organism evidence="1 2">
    <name type="scientific">Ameca splendens</name>
    <dbReference type="NCBI Taxonomy" id="208324"/>
    <lineage>
        <taxon>Eukaryota</taxon>
        <taxon>Metazoa</taxon>
        <taxon>Chordata</taxon>
        <taxon>Craniata</taxon>
        <taxon>Vertebrata</taxon>
        <taxon>Euteleostomi</taxon>
        <taxon>Actinopterygii</taxon>
        <taxon>Neopterygii</taxon>
        <taxon>Teleostei</taxon>
        <taxon>Neoteleostei</taxon>
        <taxon>Acanthomorphata</taxon>
        <taxon>Ovalentaria</taxon>
        <taxon>Atherinomorphae</taxon>
        <taxon>Cyprinodontiformes</taxon>
        <taxon>Goodeidae</taxon>
        <taxon>Ameca</taxon>
    </lineage>
</organism>